<evidence type="ECO:0000313" key="1">
    <source>
        <dbReference type="EMBL" id="CCD47226.1"/>
    </source>
</evidence>
<sequence length="46" mass="5195">MTTPGWLRPAWESLEPNIFSVAVTIAILPTPPYEENIIIRRASTEI</sequence>
<dbReference type="InParanoid" id="G2Y3I6"/>
<dbReference type="HOGENOM" id="CLU_3191216_0_0_1"/>
<evidence type="ECO:0000313" key="2">
    <source>
        <dbReference type="Proteomes" id="UP000008177"/>
    </source>
</evidence>
<dbReference type="Proteomes" id="UP000008177">
    <property type="component" value="Unplaced contigs"/>
</dbReference>
<dbReference type="AlphaFoldDB" id="G2Y3I6"/>
<reference evidence="2" key="1">
    <citation type="journal article" date="2011" name="PLoS Genet.">
        <title>Genomic analysis of the necrotrophic fungal pathogens Sclerotinia sclerotiorum and Botrytis cinerea.</title>
        <authorList>
            <person name="Amselem J."/>
            <person name="Cuomo C.A."/>
            <person name="van Kan J.A."/>
            <person name="Viaud M."/>
            <person name="Benito E.P."/>
            <person name="Couloux A."/>
            <person name="Coutinho P.M."/>
            <person name="de Vries R.P."/>
            <person name="Dyer P.S."/>
            <person name="Fillinger S."/>
            <person name="Fournier E."/>
            <person name="Gout L."/>
            <person name="Hahn M."/>
            <person name="Kohn L."/>
            <person name="Lapalu N."/>
            <person name="Plummer K.M."/>
            <person name="Pradier J.M."/>
            <person name="Quevillon E."/>
            <person name="Sharon A."/>
            <person name="Simon A."/>
            <person name="ten Have A."/>
            <person name="Tudzynski B."/>
            <person name="Tudzynski P."/>
            <person name="Wincker P."/>
            <person name="Andrew M."/>
            <person name="Anthouard V."/>
            <person name="Beever R.E."/>
            <person name="Beffa R."/>
            <person name="Benoit I."/>
            <person name="Bouzid O."/>
            <person name="Brault B."/>
            <person name="Chen Z."/>
            <person name="Choquer M."/>
            <person name="Collemare J."/>
            <person name="Cotton P."/>
            <person name="Danchin E.G."/>
            <person name="Da Silva C."/>
            <person name="Gautier A."/>
            <person name="Giraud C."/>
            <person name="Giraud T."/>
            <person name="Gonzalez C."/>
            <person name="Grossetete S."/>
            <person name="Guldener U."/>
            <person name="Henrissat B."/>
            <person name="Howlett B.J."/>
            <person name="Kodira C."/>
            <person name="Kretschmer M."/>
            <person name="Lappartient A."/>
            <person name="Leroch M."/>
            <person name="Levis C."/>
            <person name="Mauceli E."/>
            <person name="Neuveglise C."/>
            <person name="Oeser B."/>
            <person name="Pearson M."/>
            <person name="Poulain J."/>
            <person name="Poussereau N."/>
            <person name="Quesneville H."/>
            <person name="Rascle C."/>
            <person name="Schumacher J."/>
            <person name="Segurens B."/>
            <person name="Sexton A."/>
            <person name="Silva E."/>
            <person name="Sirven C."/>
            <person name="Soanes D.M."/>
            <person name="Talbot N.J."/>
            <person name="Templeton M."/>
            <person name="Yandava C."/>
            <person name="Yarden O."/>
            <person name="Zeng Q."/>
            <person name="Rollins J.A."/>
            <person name="Lebrun M.H."/>
            <person name="Dickman M."/>
        </authorList>
    </citation>
    <scope>NUCLEOTIDE SEQUENCE [LARGE SCALE GENOMIC DNA]</scope>
    <source>
        <strain evidence="2">T4</strain>
    </source>
</reference>
<organism evidence="1 2">
    <name type="scientific">Botryotinia fuckeliana (strain T4)</name>
    <name type="common">Noble rot fungus</name>
    <name type="synonym">Botrytis cinerea</name>
    <dbReference type="NCBI Taxonomy" id="999810"/>
    <lineage>
        <taxon>Eukaryota</taxon>
        <taxon>Fungi</taxon>
        <taxon>Dikarya</taxon>
        <taxon>Ascomycota</taxon>
        <taxon>Pezizomycotina</taxon>
        <taxon>Leotiomycetes</taxon>
        <taxon>Helotiales</taxon>
        <taxon>Sclerotiniaceae</taxon>
        <taxon>Botrytis</taxon>
    </lineage>
</organism>
<accession>G2Y3I6</accession>
<proteinExistence type="predicted"/>
<gene>
    <name evidence="1" type="ORF">BofuT4_P003850.1</name>
</gene>
<dbReference type="EMBL" id="FQ790286">
    <property type="protein sequence ID" value="CCD47226.1"/>
    <property type="molecule type" value="Genomic_DNA"/>
</dbReference>
<protein>
    <submittedName>
        <fullName evidence="1">Uncharacterized protein</fullName>
    </submittedName>
</protein>
<name>G2Y3I6_BOTF4</name>